<keyword evidence="6" id="KW-1185">Reference proteome</keyword>
<dbReference type="InterPro" id="IPR036291">
    <property type="entry name" value="NAD(P)-bd_dom_sf"/>
</dbReference>
<dbReference type="HOGENOM" id="CLU_023194_5_0_9"/>
<feature type="domain" description="GFO/IDH/MocA-like oxidoreductase" evidence="4">
    <location>
        <begin position="132"/>
        <end position="249"/>
    </location>
</feature>
<reference evidence="5 6" key="1">
    <citation type="journal article" date="2011" name="J. Bacteriol.">
        <title>Genome sequences of the biotechnologically important Bacillus megaterium strains QM B1551 and DSM319.</title>
        <authorList>
            <person name="Eppinger M."/>
            <person name="Bunk B."/>
            <person name="Johns M.A."/>
            <person name="Edirisinghe J.N."/>
            <person name="Kutumbaka K.K."/>
            <person name="Koenig S.S."/>
            <person name="Huot Creasy H."/>
            <person name="Rosovitz M.J."/>
            <person name="Riley D.R."/>
            <person name="Daugherty S."/>
            <person name="Martin M."/>
            <person name="Elbourne L.D."/>
            <person name="Paulsen I."/>
            <person name="Biedendieck R."/>
            <person name="Braun C."/>
            <person name="Grayburn S."/>
            <person name="Dhingra S."/>
            <person name="Lukyanchuk V."/>
            <person name="Ball B."/>
            <person name="Ul-Qamar R."/>
            <person name="Seibel J."/>
            <person name="Bremer E."/>
            <person name="Jahn D."/>
            <person name="Ravel J."/>
            <person name="Vary P.S."/>
        </authorList>
    </citation>
    <scope>NUCLEOTIDE SEQUENCE [LARGE SCALE GENOMIC DNA]</scope>
    <source>
        <strain evidence="6">ATCC 12872 / QMB1551</strain>
        <plasmid evidence="5">pBM700</plasmid>
    </source>
</reference>
<evidence type="ECO:0000256" key="1">
    <source>
        <dbReference type="ARBA" id="ARBA00010928"/>
    </source>
</evidence>
<dbReference type="EMBL" id="CP001990">
    <property type="protein sequence ID" value="ADE72580.1"/>
    <property type="molecule type" value="Genomic_DNA"/>
</dbReference>
<sequence length="340" mass="38274">MKTHVRWGVLSTAQVAQDELLPAYMKAINAAVTAIASSNIKVKEIASKFEIPKIYESYDKLLEDPDIDAVYIPLPNALHSHWVKKAAKKGKHVLCEKPAALTFKETKEMIETCRENGVMFMEGFMYHFHLQHQRVKEIIASGEIGNVKTMKATLSSYLKNQNGNIRMNGELGGGSLYDMGCYCIHAIRNILNSEPKRVFTSMQKDHDRQVDISVTGLLELNNGMTAIFDAAMDRTRTDYYEIIGTEGSIQLPRAFAPQVFKGKASILIYTEDGNYRTEEALGDQYKLQVEYLSNCILEGEIPSYFTENTINNMKAIDACFKSVEKEAFINVSPEDLKVSK</sequence>
<geneLocation type="plasmid" evidence="5 6">
    <name>pBM700</name>
</geneLocation>
<dbReference type="Gene3D" id="3.30.360.10">
    <property type="entry name" value="Dihydrodipicolinate Reductase, domain 2"/>
    <property type="match status" value="1"/>
</dbReference>
<organism evidence="5 6">
    <name type="scientific">Priestia megaterium (strain ATCC 12872 / QMB1551)</name>
    <name type="common">Bacillus megaterium</name>
    <dbReference type="NCBI Taxonomy" id="545693"/>
    <lineage>
        <taxon>Bacteria</taxon>
        <taxon>Bacillati</taxon>
        <taxon>Bacillota</taxon>
        <taxon>Bacilli</taxon>
        <taxon>Bacillales</taxon>
        <taxon>Bacillaceae</taxon>
        <taxon>Priestia</taxon>
    </lineage>
</organism>
<dbReference type="InterPro" id="IPR000683">
    <property type="entry name" value="Gfo/Idh/MocA-like_OxRdtase_N"/>
</dbReference>
<dbReference type="SUPFAM" id="SSF51735">
    <property type="entry name" value="NAD(P)-binding Rossmann-fold domains"/>
    <property type="match status" value="1"/>
</dbReference>
<dbReference type="PANTHER" id="PTHR22604">
    <property type="entry name" value="OXIDOREDUCTASES"/>
    <property type="match status" value="1"/>
</dbReference>
<dbReference type="KEGG" id="bmq:BMQ_pBM70038"/>
<dbReference type="Proteomes" id="UP000000935">
    <property type="component" value="Plasmid pBM700"/>
</dbReference>
<evidence type="ECO:0000259" key="3">
    <source>
        <dbReference type="Pfam" id="PF01408"/>
    </source>
</evidence>
<dbReference type="GO" id="GO:0000166">
    <property type="term" value="F:nucleotide binding"/>
    <property type="evidence" value="ECO:0007669"/>
    <property type="project" value="InterPro"/>
</dbReference>
<feature type="domain" description="Gfo/Idh/MocA-like oxidoreductase N-terminal" evidence="3">
    <location>
        <begin position="6"/>
        <end position="124"/>
    </location>
</feature>
<evidence type="ECO:0000259" key="4">
    <source>
        <dbReference type="Pfam" id="PF22725"/>
    </source>
</evidence>
<keyword evidence="5" id="KW-0614">Plasmid</keyword>
<proteinExistence type="inferred from homology"/>
<gene>
    <name evidence="5" type="ordered locus">BMQ_pBM70038</name>
</gene>
<dbReference type="PANTHER" id="PTHR22604:SF105">
    <property type="entry name" value="TRANS-1,2-DIHYDROBENZENE-1,2-DIOL DEHYDROGENASE"/>
    <property type="match status" value="1"/>
</dbReference>
<dbReference type="Gene3D" id="3.40.50.720">
    <property type="entry name" value="NAD(P)-binding Rossmann-like Domain"/>
    <property type="match status" value="1"/>
</dbReference>
<evidence type="ECO:0000313" key="6">
    <source>
        <dbReference type="Proteomes" id="UP000000935"/>
    </source>
</evidence>
<evidence type="ECO:0000313" key="5">
    <source>
        <dbReference type="EMBL" id="ADE72580.1"/>
    </source>
</evidence>
<dbReference type="SUPFAM" id="SSF55347">
    <property type="entry name" value="Glyceraldehyde-3-phosphate dehydrogenase-like, C-terminal domain"/>
    <property type="match status" value="1"/>
</dbReference>
<evidence type="ECO:0000256" key="2">
    <source>
        <dbReference type="ARBA" id="ARBA00023002"/>
    </source>
</evidence>
<keyword evidence="2" id="KW-0560">Oxidoreductase</keyword>
<dbReference type="RefSeq" id="WP_013059969.1">
    <property type="nucleotide sequence ID" value="NC_014023.1"/>
</dbReference>
<dbReference type="InterPro" id="IPR050984">
    <property type="entry name" value="Gfo/Idh/MocA_domain"/>
</dbReference>
<dbReference type="Pfam" id="PF22725">
    <property type="entry name" value="GFO_IDH_MocA_C3"/>
    <property type="match status" value="1"/>
</dbReference>
<dbReference type="Pfam" id="PF01408">
    <property type="entry name" value="GFO_IDH_MocA"/>
    <property type="match status" value="1"/>
</dbReference>
<comment type="similarity">
    <text evidence="1">Belongs to the Gfo/Idh/MocA family.</text>
</comment>
<name>D5E455_PRIM1</name>
<dbReference type="InterPro" id="IPR055170">
    <property type="entry name" value="GFO_IDH_MocA-like_dom"/>
</dbReference>
<accession>D5E455</accession>
<protein>
    <submittedName>
        <fullName evidence="5">Oxidoreductase, Gfo/Idh/Moca family</fullName>
    </submittedName>
</protein>
<dbReference type="AlphaFoldDB" id="D5E455"/>
<dbReference type="GO" id="GO:0016491">
    <property type="term" value="F:oxidoreductase activity"/>
    <property type="evidence" value="ECO:0007669"/>
    <property type="project" value="UniProtKB-KW"/>
</dbReference>